<accession>A0A9X1ILH2</accession>
<comment type="caution">
    <text evidence="1">The sequence shown here is derived from an EMBL/GenBank/DDBJ whole genome shotgun (WGS) entry which is preliminary data.</text>
</comment>
<name>A0A9X1ILH2_9PROT</name>
<dbReference type="Proteomes" id="UP001139311">
    <property type="component" value="Unassembled WGS sequence"/>
</dbReference>
<dbReference type="AlphaFoldDB" id="A0A9X1ILH2"/>
<reference evidence="1" key="1">
    <citation type="submission" date="2021-10" db="EMBL/GenBank/DDBJ databases">
        <title>Roseicella aerolatum sp. nov., isolated from aerosols of e-waste dismantling site.</title>
        <authorList>
            <person name="Qin T."/>
        </authorList>
    </citation>
    <scope>NUCLEOTIDE SEQUENCE</scope>
    <source>
        <strain evidence="1">GB24</strain>
    </source>
</reference>
<dbReference type="RefSeq" id="WP_226615064.1">
    <property type="nucleotide sequence ID" value="NZ_JAJAQI010000140.1"/>
</dbReference>
<organism evidence="1 2">
    <name type="scientific">Roseicella aerolata</name>
    <dbReference type="NCBI Taxonomy" id="2883479"/>
    <lineage>
        <taxon>Bacteria</taxon>
        <taxon>Pseudomonadati</taxon>
        <taxon>Pseudomonadota</taxon>
        <taxon>Alphaproteobacteria</taxon>
        <taxon>Acetobacterales</taxon>
        <taxon>Roseomonadaceae</taxon>
        <taxon>Roseicella</taxon>
    </lineage>
</organism>
<evidence type="ECO:0000313" key="2">
    <source>
        <dbReference type="Proteomes" id="UP001139311"/>
    </source>
</evidence>
<protein>
    <submittedName>
        <fullName evidence="1">Uncharacterized protein</fullName>
    </submittedName>
</protein>
<evidence type="ECO:0000313" key="1">
    <source>
        <dbReference type="EMBL" id="MCB4825583.1"/>
    </source>
</evidence>
<gene>
    <name evidence="1" type="ORF">LHA35_28190</name>
</gene>
<keyword evidence="2" id="KW-1185">Reference proteome</keyword>
<proteinExistence type="predicted"/>
<sequence length="216" mass="23401">MKTTVHTLLRECGLATGGSSYWRMVASLIRLSRVAYCDLGAIGGNRTRIRTGEQLLRVSIPEAGEGEEGITLVLNAKLTQIVLRQGADADGFFVDMGEVRRLRDGARIVHFRLSARVTAGSAQTIPVTELVEWAYGPSPCSPSAACNRRKRAAASLMQVGTLPGWIVGEAKAYSKAHKTPPESDAFCVYRLHTGETKEALDNRIPLRAFTATTNKG</sequence>
<dbReference type="InterPro" id="IPR010522">
    <property type="entry name" value="RepC_bac"/>
</dbReference>
<dbReference type="Pfam" id="PF06504">
    <property type="entry name" value="RepC"/>
    <property type="match status" value="1"/>
</dbReference>
<dbReference type="EMBL" id="JAJAQI010000140">
    <property type="protein sequence ID" value="MCB4825583.1"/>
    <property type="molecule type" value="Genomic_DNA"/>
</dbReference>